<name>F9VWI9_9ACTN</name>
<dbReference type="SUPFAM" id="SSF56801">
    <property type="entry name" value="Acetyl-CoA synthetase-like"/>
    <property type="match status" value="1"/>
</dbReference>
<evidence type="ECO:0000259" key="2">
    <source>
        <dbReference type="Pfam" id="PF00501"/>
    </source>
</evidence>
<dbReference type="InterPro" id="IPR025110">
    <property type="entry name" value="AMP-bd_C"/>
</dbReference>
<evidence type="ECO:0000313" key="5">
    <source>
        <dbReference type="Proteomes" id="UP000003558"/>
    </source>
</evidence>
<accession>F9VWI9</accession>
<dbReference type="AlphaFoldDB" id="F9VWI9"/>
<feature type="domain" description="AMP-dependent synthetase/ligase" evidence="2">
    <location>
        <begin position="30"/>
        <end position="389"/>
    </location>
</feature>
<keyword evidence="4" id="KW-0436">Ligase</keyword>
<reference evidence="4 5" key="1">
    <citation type="submission" date="2011-05" db="EMBL/GenBank/DDBJ databases">
        <title>Whole genome shotgun sequence of Gordonia alkanivorans NBRC 16433.</title>
        <authorList>
            <person name="Hosoyama A."/>
            <person name="Nakamura S."/>
            <person name="Takarada H."/>
            <person name="Tsuchikane K."/>
            <person name="Yamazaki S."/>
            <person name="Fujita N."/>
        </authorList>
    </citation>
    <scope>NUCLEOTIDE SEQUENCE [LARGE SCALE GENOMIC DNA]</scope>
    <source>
        <strain evidence="4 5">NBRC 16433</strain>
    </source>
</reference>
<dbReference type="PROSITE" id="PS00455">
    <property type="entry name" value="AMP_BINDING"/>
    <property type="match status" value="1"/>
</dbReference>
<organism evidence="4 5">
    <name type="scientific">Gordonia alkanivorans NBRC 16433</name>
    <dbReference type="NCBI Taxonomy" id="1027371"/>
    <lineage>
        <taxon>Bacteria</taxon>
        <taxon>Bacillati</taxon>
        <taxon>Actinomycetota</taxon>
        <taxon>Actinomycetes</taxon>
        <taxon>Mycobacteriales</taxon>
        <taxon>Gordoniaceae</taxon>
        <taxon>Gordonia</taxon>
    </lineage>
</organism>
<dbReference type="Gene3D" id="3.30.300.30">
    <property type="match status" value="1"/>
</dbReference>
<dbReference type="InterPro" id="IPR000873">
    <property type="entry name" value="AMP-dep_synth/lig_dom"/>
</dbReference>
<dbReference type="InterPro" id="IPR020845">
    <property type="entry name" value="AMP-binding_CS"/>
</dbReference>
<dbReference type="Gene3D" id="3.40.50.12780">
    <property type="entry name" value="N-terminal domain of ligase-like"/>
    <property type="match status" value="1"/>
</dbReference>
<dbReference type="EMBL" id="BACI01000061">
    <property type="protein sequence ID" value="GAA12978.1"/>
    <property type="molecule type" value="Genomic_DNA"/>
</dbReference>
<feature type="region of interest" description="Disordered" evidence="1">
    <location>
        <begin position="498"/>
        <end position="547"/>
    </location>
</feature>
<dbReference type="PANTHER" id="PTHR43767:SF1">
    <property type="entry name" value="NONRIBOSOMAL PEPTIDE SYNTHASE PES1 (EUROFUNG)-RELATED"/>
    <property type="match status" value="1"/>
</dbReference>
<dbReference type="InterPro" id="IPR045851">
    <property type="entry name" value="AMP-bd_C_sf"/>
</dbReference>
<comment type="caution">
    <text evidence="4">The sequence shown here is derived from an EMBL/GenBank/DDBJ whole genome shotgun (WGS) entry which is preliminary data.</text>
</comment>
<dbReference type="Pfam" id="PF00501">
    <property type="entry name" value="AMP-binding"/>
    <property type="match status" value="1"/>
</dbReference>
<dbReference type="InterPro" id="IPR050237">
    <property type="entry name" value="ATP-dep_AMP-bd_enzyme"/>
</dbReference>
<dbReference type="PANTHER" id="PTHR43767">
    <property type="entry name" value="LONG-CHAIN-FATTY-ACID--COA LIGASE"/>
    <property type="match status" value="1"/>
</dbReference>
<dbReference type="STRING" id="1027371.GOALK_061_00340"/>
<dbReference type="Pfam" id="PF13193">
    <property type="entry name" value="AMP-binding_C"/>
    <property type="match status" value="1"/>
</dbReference>
<gene>
    <name evidence="4" type="ORF">GOALK_061_00340</name>
</gene>
<evidence type="ECO:0000313" key="4">
    <source>
        <dbReference type="EMBL" id="GAA12978.1"/>
    </source>
</evidence>
<sequence length="547" mass="58693">MTAIAEAITDLTSEPYRSRRNHWNNQVCRHALMTPAEPAITYLDETRTWKQIEDRSRAFAAALSRRGVGFGDRVMMALLNRTEYAEAILGATLIGAIAVPVNIRMSPAELAYLMTDSGAAVVVTETALTGVVDAARALDGGTNTVIVVGESDTPEHLSFEDLVAEDPSDLPLVDVPEDAVAIIMYTSGTTGRPKGAMLTHQNFQSQAVTSISTTNPRTGDVASIVPPMFHIAGLATFAMVFYRGIRAVIHPLGSFDPDAMLDTLEREGSTSVFMVPAQWQAVCAAQRARPRELRLRHLSWGGAPASDTVLDAINETFPGVLNMTSFGQTEMSPVTCILEGKDALRKIGSIGKVVPAVTARIVDPLMNDVAPGEVGEIVYRGPTLMKGYWNKPEETAEAFRGGWFHSGDLVRQDEDGFLFVVDRAKDMVISGGENIYCAEVENVLYGHPSVAEAAVIGRADQKWGEVPVAVVVLAEGVGNLTLAQLEPHLNEHLARFKHPKTSSSSANCRATPGARSRNPCCASASAARTPVCPTDPAKSRELPGESA</sequence>
<dbReference type="eggNOG" id="COG0318">
    <property type="taxonomic scope" value="Bacteria"/>
</dbReference>
<proteinExistence type="predicted"/>
<dbReference type="Proteomes" id="UP000003558">
    <property type="component" value="Unassembled WGS sequence"/>
</dbReference>
<protein>
    <submittedName>
        <fullName evidence="4">Putative fatty-acid--CoA ligase</fullName>
    </submittedName>
</protein>
<feature type="domain" description="AMP-binding enzyme C-terminal" evidence="3">
    <location>
        <begin position="439"/>
        <end position="500"/>
    </location>
</feature>
<dbReference type="GO" id="GO:0016878">
    <property type="term" value="F:acid-thiol ligase activity"/>
    <property type="evidence" value="ECO:0007669"/>
    <property type="project" value="UniProtKB-ARBA"/>
</dbReference>
<evidence type="ECO:0000256" key="1">
    <source>
        <dbReference type="SAM" id="MobiDB-lite"/>
    </source>
</evidence>
<dbReference type="InterPro" id="IPR042099">
    <property type="entry name" value="ANL_N_sf"/>
</dbReference>
<feature type="compositionally biased region" description="Basic and acidic residues" evidence="1">
    <location>
        <begin position="537"/>
        <end position="547"/>
    </location>
</feature>
<evidence type="ECO:0000259" key="3">
    <source>
        <dbReference type="Pfam" id="PF13193"/>
    </source>
</evidence>